<dbReference type="InterPro" id="IPR039422">
    <property type="entry name" value="MarR/SlyA-like"/>
</dbReference>
<dbReference type="PANTHER" id="PTHR33164:SF106">
    <property type="entry name" value="TRANSCRIPTIONAL REGULATORY PROTEIN"/>
    <property type="match status" value="1"/>
</dbReference>
<dbReference type="Pfam" id="PF01047">
    <property type="entry name" value="MarR"/>
    <property type="match status" value="1"/>
</dbReference>
<evidence type="ECO:0000313" key="2">
    <source>
        <dbReference type="EMBL" id="KIU10982.1"/>
    </source>
</evidence>
<dbReference type="GO" id="GO:0003677">
    <property type="term" value="F:DNA binding"/>
    <property type="evidence" value="ECO:0007669"/>
    <property type="project" value="UniProtKB-KW"/>
</dbReference>
<dbReference type="STRING" id="483913.AN935_01585"/>
<dbReference type="InterPro" id="IPR036390">
    <property type="entry name" value="WH_DNA-bd_sf"/>
</dbReference>
<dbReference type="InterPro" id="IPR011991">
    <property type="entry name" value="ArsR-like_HTH"/>
</dbReference>
<dbReference type="PRINTS" id="PR00598">
    <property type="entry name" value="HTHMARR"/>
</dbReference>
<keyword evidence="1" id="KW-0238">DNA-binding</keyword>
<dbReference type="GO" id="GO:0006950">
    <property type="term" value="P:response to stress"/>
    <property type="evidence" value="ECO:0007669"/>
    <property type="project" value="TreeGrafter"/>
</dbReference>
<evidence type="ECO:0000313" key="3">
    <source>
        <dbReference type="Proteomes" id="UP000032247"/>
    </source>
</evidence>
<dbReference type="AlphaFoldDB" id="A0A0D1KXS6"/>
<evidence type="ECO:0000256" key="1">
    <source>
        <dbReference type="ARBA" id="ARBA00023125"/>
    </source>
</evidence>
<sequence>MSTRNSRSELEKTAVQLFRKLGTRTVLFHQAAAQALGLFPTDLKSADILNEAGPMTAGELGKKTGLSTGSVTALVDRLEKAGYVVREKDPNDRRRVVIVPLTASKRHIKDLFRPLSESTMDLCREYTEEELELIFSFVGKAADIMEEELERLKQ</sequence>
<accession>A0A0D1KXS6</accession>
<dbReference type="SUPFAM" id="SSF46785">
    <property type="entry name" value="Winged helix' DNA-binding domain"/>
    <property type="match status" value="1"/>
</dbReference>
<name>A0A0D1KXS6_BACIU</name>
<dbReference type="RefSeq" id="WP_041336905.1">
    <property type="nucleotide sequence ID" value="NZ_JAGFPI010000006.1"/>
</dbReference>
<dbReference type="GO" id="GO:0003700">
    <property type="term" value="F:DNA-binding transcription factor activity"/>
    <property type="evidence" value="ECO:0007669"/>
    <property type="project" value="InterPro"/>
</dbReference>
<dbReference type="Proteomes" id="UP000032247">
    <property type="component" value="Unassembled WGS sequence"/>
</dbReference>
<dbReference type="PANTHER" id="PTHR33164">
    <property type="entry name" value="TRANSCRIPTIONAL REGULATOR, MARR FAMILY"/>
    <property type="match status" value="1"/>
</dbReference>
<reference evidence="2 3" key="1">
    <citation type="submission" date="2014-12" db="EMBL/GenBank/DDBJ databases">
        <title>Comparative genome analysis of Bacillus coagulans HM-08, Clostridium butyricum HM-68, Bacillus subtilis HM-66 and Bacillus licheniformis BL-09.</title>
        <authorList>
            <person name="Zhang H."/>
        </authorList>
    </citation>
    <scope>NUCLEOTIDE SEQUENCE [LARGE SCALE GENOMIC DNA]</scope>
    <source>
        <strain evidence="2 3">HM-66</strain>
    </source>
</reference>
<dbReference type="InterPro" id="IPR000835">
    <property type="entry name" value="HTH_MarR-typ"/>
</dbReference>
<organism evidence="2 3">
    <name type="scientific">Bacillus subtilis</name>
    <dbReference type="NCBI Taxonomy" id="1423"/>
    <lineage>
        <taxon>Bacteria</taxon>
        <taxon>Bacillati</taxon>
        <taxon>Bacillota</taxon>
        <taxon>Bacilli</taxon>
        <taxon>Bacillales</taxon>
        <taxon>Bacillaceae</taxon>
        <taxon>Bacillus</taxon>
    </lineage>
</organism>
<comment type="caution">
    <text evidence="2">The sequence shown here is derived from an EMBL/GenBank/DDBJ whole genome shotgun (WGS) entry which is preliminary data.</text>
</comment>
<dbReference type="InterPro" id="IPR036388">
    <property type="entry name" value="WH-like_DNA-bd_sf"/>
</dbReference>
<proteinExistence type="predicted"/>
<protein>
    <submittedName>
        <fullName evidence="2">Transcriptional regulator</fullName>
    </submittedName>
</protein>
<dbReference type="Gene3D" id="1.10.10.10">
    <property type="entry name" value="Winged helix-like DNA-binding domain superfamily/Winged helix DNA-binding domain"/>
    <property type="match status" value="1"/>
</dbReference>
<dbReference type="SMART" id="SM00347">
    <property type="entry name" value="HTH_MARR"/>
    <property type="match status" value="1"/>
</dbReference>
<dbReference type="CDD" id="cd00090">
    <property type="entry name" value="HTH_ARSR"/>
    <property type="match status" value="1"/>
</dbReference>
<gene>
    <name evidence="2" type="ORF">SC09_Contig25orf00891</name>
</gene>
<dbReference type="PROSITE" id="PS50995">
    <property type="entry name" value="HTH_MARR_2"/>
    <property type="match status" value="1"/>
</dbReference>
<dbReference type="EMBL" id="JXBC01000004">
    <property type="protein sequence ID" value="KIU10982.1"/>
    <property type="molecule type" value="Genomic_DNA"/>
</dbReference>
<dbReference type="PATRIC" id="fig|1423.173.peg.3098"/>